<evidence type="ECO:0008006" key="4">
    <source>
        <dbReference type="Google" id="ProtNLM"/>
    </source>
</evidence>
<dbReference type="EMBL" id="FMAR01000002">
    <property type="protein sequence ID" value="SCB98732.1"/>
    <property type="molecule type" value="Genomic_DNA"/>
</dbReference>
<dbReference type="Pfam" id="PF16395">
    <property type="entry name" value="DUF5004"/>
    <property type="match status" value="1"/>
</dbReference>
<keyword evidence="1" id="KW-0732">Signal</keyword>
<feature type="chain" id="PRO_5008688976" description="DUF5004 domain-containing protein" evidence="1">
    <location>
        <begin position="29"/>
        <end position="148"/>
    </location>
</feature>
<accession>A0A1C4AVU4</accession>
<protein>
    <recommendedName>
        <fullName evidence="4">DUF5004 domain-containing protein</fullName>
    </recommendedName>
</protein>
<dbReference type="PROSITE" id="PS51257">
    <property type="entry name" value="PROKAR_LIPOPROTEIN"/>
    <property type="match status" value="1"/>
</dbReference>
<evidence type="ECO:0000256" key="1">
    <source>
        <dbReference type="SAM" id="SignalP"/>
    </source>
</evidence>
<keyword evidence="3" id="KW-1185">Reference proteome</keyword>
<name>A0A1C4AVU4_9BACT</name>
<gene>
    <name evidence="2" type="ORF">GA0116948_102308</name>
</gene>
<dbReference type="STRING" id="1335309.GA0116948_102308"/>
<sequence>MTTKNLFHRAGHLCIVLLLMLAGSCKQSEVVVAEAQKDISGDWRISKAVRNGIDITTLADFSQFRIHFTADNKYSLENPLPFVVSKDGSYSLDDPAYPFRLTFTPTGDSAVSTTFNYPVVNGARTIVFSFSPGCSSNTYLYTLQRVQP</sequence>
<organism evidence="2 3">
    <name type="scientific">Chitinophaga costaii</name>
    <dbReference type="NCBI Taxonomy" id="1335309"/>
    <lineage>
        <taxon>Bacteria</taxon>
        <taxon>Pseudomonadati</taxon>
        <taxon>Bacteroidota</taxon>
        <taxon>Chitinophagia</taxon>
        <taxon>Chitinophagales</taxon>
        <taxon>Chitinophagaceae</taxon>
        <taxon>Chitinophaga</taxon>
    </lineage>
</organism>
<proteinExistence type="predicted"/>
<dbReference type="RefSeq" id="WP_089709430.1">
    <property type="nucleotide sequence ID" value="NZ_FMAR01000002.1"/>
</dbReference>
<evidence type="ECO:0000313" key="2">
    <source>
        <dbReference type="EMBL" id="SCB98732.1"/>
    </source>
</evidence>
<dbReference type="Proteomes" id="UP000242818">
    <property type="component" value="Unassembled WGS sequence"/>
</dbReference>
<dbReference type="InterPro" id="IPR032168">
    <property type="entry name" value="DUF5004"/>
</dbReference>
<feature type="signal peptide" evidence="1">
    <location>
        <begin position="1"/>
        <end position="28"/>
    </location>
</feature>
<reference evidence="2 3" key="1">
    <citation type="submission" date="2016-08" db="EMBL/GenBank/DDBJ databases">
        <authorList>
            <person name="Seilhamer J.J."/>
        </authorList>
    </citation>
    <scope>NUCLEOTIDE SEQUENCE [LARGE SCALE GENOMIC DNA]</scope>
    <source>
        <strain evidence="2 3">A37T2</strain>
    </source>
</reference>
<dbReference type="AlphaFoldDB" id="A0A1C4AVU4"/>
<evidence type="ECO:0000313" key="3">
    <source>
        <dbReference type="Proteomes" id="UP000242818"/>
    </source>
</evidence>
<dbReference type="OrthoDB" id="1467887at2"/>